<name>A0AB34JTS3_PRYPA</name>
<evidence type="ECO:0000256" key="1">
    <source>
        <dbReference type="SAM" id="Phobius"/>
    </source>
</evidence>
<dbReference type="InterPro" id="IPR016181">
    <property type="entry name" value="Acyl_CoA_acyltransferase"/>
</dbReference>
<evidence type="ECO:0000313" key="3">
    <source>
        <dbReference type="EMBL" id="KAL1524288.1"/>
    </source>
</evidence>
<evidence type="ECO:0000313" key="4">
    <source>
        <dbReference type="Proteomes" id="UP001515480"/>
    </source>
</evidence>
<dbReference type="PANTHER" id="PTHR43072">
    <property type="entry name" value="N-ACETYLTRANSFERASE"/>
    <property type="match status" value="1"/>
</dbReference>
<feature type="transmembrane region" description="Helical" evidence="1">
    <location>
        <begin position="277"/>
        <end position="297"/>
    </location>
</feature>
<dbReference type="CDD" id="cd04301">
    <property type="entry name" value="NAT_SF"/>
    <property type="match status" value="1"/>
</dbReference>
<dbReference type="PANTHER" id="PTHR43072:SF60">
    <property type="entry name" value="L-2,4-DIAMINOBUTYRIC ACID ACETYLTRANSFERASE"/>
    <property type="match status" value="1"/>
</dbReference>
<keyword evidence="1" id="KW-0472">Membrane</keyword>
<dbReference type="SUPFAM" id="SSF55729">
    <property type="entry name" value="Acyl-CoA N-acyltransferases (Nat)"/>
    <property type="match status" value="1"/>
</dbReference>
<accession>A0AB34JTS3</accession>
<feature type="domain" description="N-acetyltransferase" evidence="2">
    <location>
        <begin position="3"/>
        <end position="159"/>
    </location>
</feature>
<dbReference type="Gene3D" id="3.40.630.30">
    <property type="match status" value="1"/>
</dbReference>
<evidence type="ECO:0000259" key="2">
    <source>
        <dbReference type="PROSITE" id="PS51186"/>
    </source>
</evidence>
<dbReference type="GO" id="GO:0016747">
    <property type="term" value="F:acyltransferase activity, transferring groups other than amino-acyl groups"/>
    <property type="evidence" value="ECO:0007669"/>
    <property type="project" value="InterPro"/>
</dbReference>
<dbReference type="Proteomes" id="UP001515480">
    <property type="component" value="Unassembled WGS sequence"/>
</dbReference>
<comment type="caution">
    <text evidence="3">The sequence shown here is derived from an EMBL/GenBank/DDBJ whole genome shotgun (WGS) entry which is preliminary data.</text>
</comment>
<dbReference type="PROSITE" id="PS51186">
    <property type="entry name" value="GNAT"/>
    <property type="match status" value="1"/>
</dbReference>
<proteinExistence type="predicted"/>
<sequence>MAPVLRPFEPADDEACKLLEVTASQFQELGGLIKAAITHHKTFDAKVRQFENSLLLVALEGSQLFGVIAVGFKRVWIHGATRLCGYVFDLRIAGSHQGRGLGKWLAAEAEARCAQLGAEILYLSVNRTNLVARKLYSSLGWSFASRRILFARPLLLPRSSPPGVAVRFMAMEDAVDLVTKYYAARPLGPPRAECLRLFTSPLYLGTLTCEDGLGSRASISLWHGSAFSGFKFLRVFLPVSAWRHLAPCLLVAMLYFMSTKIPLVASTFISLPLWGRAMLLPPLLLSVSAVSYLIYWLRTRKEFRCRVFAPVVEGPAWQPLMLALYTKACNEGRNRGFALLFLNEDANSEVGECIAGKGSHSPTEFWQKVLAPHAFSGQVGPWPSDSFFDPRDF</sequence>
<dbReference type="Pfam" id="PF00583">
    <property type="entry name" value="Acetyltransf_1"/>
    <property type="match status" value="1"/>
</dbReference>
<dbReference type="InterPro" id="IPR000182">
    <property type="entry name" value="GNAT_dom"/>
</dbReference>
<organism evidence="3 4">
    <name type="scientific">Prymnesium parvum</name>
    <name type="common">Toxic golden alga</name>
    <dbReference type="NCBI Taxonomy" id="97485"/>
    <lineage>
        <taxon>Eukaryota</taxon>
        <taxon>Haptista</taxon>
        <taxon>Haptophyta</taxon>
        <taxon>Prymnesiophyceae</taxon>
        <taxon>Prymnesiales</taxon>
        <taxon>Prymnesiaceae</taxon>
        <taxon>Prymnesium</taxon>
    </lineage>
</organism>
<keyword evidence="4" id="KW-1185">Reference proteome</keyword>
<dbReference type="EMBL" id="JBGBPQ010000005">
    <property type="protein sequence ID" value="KAL1524288.1"/>
    <property type="molecule type" value="Genomic_DNA"/>
</dbReference>
<reference evidence="3 4" key="1">
    <citation type="journal article" date="2024" name="Science">
        <title>Giant polyketide synthase enzymes in the biosynthesis of giant marine polyether toxins.</title>
        <authorList>
            <person name="Fallon T.R."/>
            <person name="Shende V.V."/>
            <person name="Wierzbicki I.H."/>
            <person name="Pendleton A.L."/>
            <person name="Watervoot N.F."/>
            <person name="Auber R.P."/>
            <person name="Gonzalez D.J."/>
            <person name="Wisecaver J.H."/>
            <person name="Moore B.S."/>
        </authorList>
    </citation>
    <scope>NUCLEOTIDE SEQUENCE [LARGE SCALE GENOMIC DNA]</scope>
    <source>
        <strain evidence="3 4">12B1</strain>
    </source>
</reference>
<keyword evidence="1" id="KW-0812">Transmembrane</keyword>
<protein>
    <recommendedName>
        <fullName evidence="2">N-acetyltransferase domain-containing protein</fullName>
    </recommendedName>
</protein>
<keyword evidence="1" id="KW-1133">Transmembrane helix</keyword>
<gene>
    <name evidence="3" type="ORF">AB1Y20_019191</name>
</gene>
<dbReference type="AlphaFoldDB" id="A0AB34JTS3"/>